<reference evidence="7 8" key="1">
    <citation type="submission" date="2021-11" db="EMBL/GenBank/DDBJ databases">
        <title>Black yeast isolated from Biological Soil Crust.</title>
        <authorList>
            <person name="Kurbessoian T."/>
        </authorList>
    </citation>
    <scope>NUCLEOTIDE SEQUENCE [LARGE SCALE GENOMIC DNA]</scope>
    <source>
        <strain evidence="7 8">CCFEE 5522</strain>
    </source>
</reference>
<evidence type="ECO:0000256" key="4">
    <source>
        <dbReference type="ARBA" id="ARBA00022989"/>
    </source>
</evidence>
<evidence type="ECO:0000313" key="8">
    <source>
        <dbReference type="Proteomes" id="UP001324427"/>
    </source>
</evidence>
<evidence type="ECO:0000256" key="1">
    <source>
        <dbReference type="ARBA" id="ARBA00004141"/>
    </source>
</evidence>
<gene>
    <name evidence="7" type="ORF">LTR36_004038</name>
</gene>
<feature type="transmembrane region" description="Helical" evidence="6">
    <location>
        <begin position="469"/>
        <end position="494"/>
    </location>
</feature>
<dbReference type="PANTHER" id="PTHR45649:SF2">
    <property type="entry name" value="ACID PERMEASE, PUTATIVE-RELATED"/>
    <property type="match status" value="1"/>
</dbReference>
<feature type="transmembrane region" description="Helical" evidence="6">
    <location>
        <begin position="433"/>
        <end position="457"/>
    </location>
</feature>
<evidence type="ECO:0000313" key="7">
    <source>
        <dbReference type="EMBL" id="KAK4544789.1"/>
    </source>
</evidence>
<comment type="subcellular location">
    <subcellularLocation>
        <location evidence="1">Membrane</location>
        <topology evidence="1">Multi-pass membrane protein</topology>
    </subcellularLocation>
</comment>
<evidence type="ECO:0000256" key="3">
    <source>
        <dbReference type="ARBA" id="ARBA00022692"/>
    </source>
</evidence>
<feature type="transmembrane region" description="Helical" evidence="6">
    <location>
        <begin position="506"/>
        <end position="527"/>
    </location>
</feature>
<feature type="transmembrane region" description="Helical" evidence="6">
    <location>
        <begin position="340"/>
        <end position="362"/>
    </location>
</feature>
<feature type="transmembrane region" description="Helical" evidence="6">
    <location>
        <begin position="182"/>
        <end position="202"/>
    </location>
</feature>
<keyword evidence="5 6" id="KW-0472">Membrane</keyword>
<dbReference type="GO" id="GO:0016020">
    <property type="term" value="C:membrane"/>
    <property type="evidence" value="ECO:0007669"/>
    <property type="project" value="UniProtKB-SubCell"/>
</dbReference>
<dbReference type="Gene3D" id="1.20.1740.10">
    <property type="entry name" value="Amino acid/polyamine transporter I"/>
    <property type="match status" value="1"/>
</dbReference>
<evidence type="ECO:0008006" key="9">
    <source>
        <dbReference type="Google" id="ProtNLM"/>
    </source>
</evidence>
<dbReference type="AlphaFoldDB" id="A0AAV9JI52"/>
<keyword evidence="3 6" id="KW-0812">Transmembrane</keyword>
<dbReference type="PIRSF" id="PIRSF006060">
    <property type="entry name" value="AA_transporter"/>
    <property type="match status" value="1"/>
</dbReference>
<evidence type="ECO:0000256" key="5">
    <source>
        <dbReference type="ARBA" id="ARBA00023136"/>
    </source>
</evidence>
<feature type="transmembrane region" description="Helical" evidence="6">
    <location>
        <begin position="290"/>
        <end position="313"/>
    </location>
</feature>
<protein>
    <recommendedName>
        <fullName evidence="9">Amino acid transporter</fullName>
    </recommendedName>
</protein>
<feature type="transmembrane region" description="Helical" evidence="6">
    <location>
        <begin position="209"/>
        <end position="232"/>
    </location>
</feature>
<keyword evidence="2" id="KW-0813">Transport</keyword>
<proteinExistence type="predicted"/>
<feature type="transmembrane region" description="Helical" evidence="6">
    <location>
        <begin position="405"/>
        <end position="427"/>
    </location>
</feature>
<sequence>MVLDDAKEAGVDVDGVELADVTEGPAVEQRLGTKADRRDMERMGKKPELRRNFQAFSLFGYAVILGCTWEWGLASGVFSLTNGGTAGAIWTFLAVCFGMFFVMLSMAEMAVGNSRAEQMESSDIVIQVSEFSPARYQKGLSYVTGWFALLGWQTSLVGTAYAAGQQFEAMAALSNPDYTVKGWQGCLFTIALTAVSISFNTVLYKKLPLLEGIIIVFHTFGFLAIVVTLWVMGPRGGSETVTTFSSNGWSSNGLSCLVGILSPIITLIGADSQCHLSEELHNAAWVLPRAMVATATANYIMGFVMVLTIMFTIGPDTEAVLATRFGAPWVQIVYNATNSYAASMTFALLVGLLLTCCLINNVTTASRQLWSFARDGGTPYASFFARVRPGWDVPARFLLTLSARLPLQVNAMAFTLAITVVLSLFIIGSPVAFSILTSLSLTGLVSSYLLAIGCVLAKRIRGERFPPGRFGLGTFGFVCNGIAVGFLLLVWVFMFFPTAPNPGAAGMNWSVVIYGAVVMLFTAYFFLGARHQYAGPVAYVRKDM</sequence>
<feature type="transmembrane region" description="Helical" evidence="6">
    <location>
        <begin position="86"/>
        <end position="107"/>
    </location>
</feature>
<dbReference type="InterPro" id="IPR002293">
    <property type="entry name" value="AA/rel_permease1"/>
</dbReference>
<feature type="transmembrane region" description="Helical" evidence="6">
    <location>
        <begin position="53"/>
        <end position="74"/>
    </location>
</feature>
<comment type="caution">
    <text evidence="7">The sequence shown here is derived from an EMBL/GenBank/DDBJ whole genome shotgun (WGS) entry which is preliminary data.</text>
</comment>
<dbReference type="Proteomes" id="UP001324427">
    <property type="component" value="Unassembled WGS sequence"/>
</dbReference>
<evidence type="ECO:0000256" key="2">
    <source>
        <dbReference type="ARBA" id="ARBA00022448"/>
    </source>
</evidence>
<evidence type="ECO:0000256" key="6">
    <source>
        <dbReference type="SAM" id="Phobius"/>
    </source>
</evidence>
<organism evidence="7 8">
    <name type="scientific">Oleoguttula mirabilis</name>
    <dbReference type="NCBI Taxonomy" id="1507867"/>
    <lineage>
        <taxon>Eukaryota</taxon>
        <taxon>Fungi</taxon>
        <taxon>Dikarya</taxon>
        <taxon>Ascomycota</taxon>
        <taxon>Pezizomycotina</taxon>
        <taxon>Dothideomycetes</taxon>
        <taxon>Dothideomycetidae</taxon>
        <taxon>Mycosphaerellales</taxon>
        <taxon>Teratosphaeriaceae</taxon>
        <taxon>Oleoguttula</taxon>
    </lineage>
</organism>
<feature type="transmembrane region" description="Helical" evidence="6">
    <location>
        <begin position="140"/>
        <end position="162"/>
    </location>
</feature>
<dbReference type="PANTHER" id="PTHR45649">
    <property type="entry name" value="AMINO-ACID PERMEASE BAT1"/>
    <property type="match status" value="1"/>
</dbReference>
<dbReference type="GO" id="GO:0022857">
    <property type="term" value="F:transmembrane transporter activity"/>
    <property type="evidence" value="ECO:0007669"/>
    <property type="project" value="InterPro"/>
</dbReference>
<accession>A0AAV9JI52</accession>
<keyword evidence="8" id="KW-1185">Reference proteome</keyword>
<name>A0AAV9JI52_9PEZI</name>
<dbReference type="Pfam" id="PF13520">
    <property type="entry name" value="AA_permease_2"/>
    <property type="match status" value="1"/>
</dbReference>
<keyword evidence="4 6" id="KW-1133">Transmembrane helix</keyword>
<dbReference type="EMBL" id="JAVFHQ010000023">
    <property type="protein sequence ID" value="KAK4544789.1"/>
    <property type="molecule type" value="Genomic_DNA"/>
</dbReference>
<feature type="transmembrane region" description="Helical" evidence="6">
    <location>
        <begin position="252"/>
        <end position="270"/>
    </location>
</feature>